<dbReference type="PROSITE" id="PS00107">
    <property type="entry name" value="PROTEIN_KINASE_ATP"/>
    <property type="match status" value="1"/>
</dbReference>
<keyword evidence="13" id="KW-1185">Reference proteome</keyword>
<feature type="binding site" evidence="9">
    <location>
        <position position="107"/>
    </location>
    <ligand>
        <name>ATP</name>
        <dbReference type="ChEBI" id="CHEBI:30616"/>
    </ligand>
</feature>
<dbReference type="OrthoDB" id="63267at2759"/>
<dbReference type="PROSITE" id="PS00108">
    <property type="entry name" value="PROTEIN_KINASE_ST"/>
    <property type="match status" value="1"/>
</dbReference>
<keyword evidence="6 9" id="KW-0067">ATP-binding</keyword>
<dbReference type="Gene3D" id="3.30.200.20">
    <property type="entry name" value="Phosphorylase Kinase, domain 1"/>
    <property type="match status" value="1"/>
</dbReference>
<evidence type="ECO:0000313" key="13">
    <source>
        <dbReference type="Proteomes" id="UP000009138"/>
    </source>
</evidence>
<comment type="catalytic activity">
    <reaction evidence="8">
        <text>L-seryl-[protein] + ATP = O-phospho-L-seryl-[protein] + ADP + H(+)</text>
        <dbReference type="Rhea" id="RHEA:17989"/>
        <dbReference type="Rhea" id="RHEA-COMP:9863"/>
        <dbReference type="Rhea" id="RHEA-COMP:11604"/>
        <dbReference type="ChEBI" id="CHEBI:15378"/>
        <dbReference type="ChEBI" id="CHEBI:29999"/>
        <dbReference type="ChEBI" id="CHEBI:30616"/>
        <dbReference type="ChEBI" id="CHEBI:83421"/>
        <dbReference type="ChEBI" id="CHEBI:456216"/>
        <dbReference type="EC" id="2.7.11.11"/>
    </reaction>
</comment>
<sequence length="362" mass="41875">MEKAYKEEITTFNNKPPVYLGRPQQMKRSLDVTNTFPPNHPLANLPSPFQQQQQARLQYYHHRPPVYVEKPSFGLRDFELQDTLGTGTFGRVFLTKFKPSNKYYAMKVLKKSEVVRLKQVEHLLSEKEILASIRFPFVVDLFCTFQDDSNLYMLLEYVVGGELFTHLRRAGRFTNDMTRFYASEIVLAIEYLHSKDIIYRDLKPENLLIDHQGHIKITDFGFAKKVVDRTWTLCGTPEYLAPEIIQSKGHGKAVDWWALGILIFEMLAGYPPFFDDNSFGIYEKILMGKVQFSAHFDLLAKDLLKRLLVSDRTKRLGNLKAPIIPPYSHPGDTSNFEKYAETFDGLSDTGNDPYKDLFVDFS</sequence>
<dbReference type="Proteomes" id="UP000009138">
    <property type="component" value="Unassembled WGS sequence"/>
</dbReference>
<proteinExistence type="inferred from homology"/>
<dbReference type="Pfam" id="PF00069">
    <property type="entry name" value="Pkinase"/>
    <property type="match status" value="1"/>
</dbReference>
<evidence type="ECO:0000256" key="3">
    <source>
        <dbReference type="ARBA" id="ARBA00022679"/>
    </source>
</evidence>
<evidence type="ECO:0000313" key="12">
    <source>
        <dbReference type="EMBL" id="EIE79662.1"/>
    </source>
</evidence>
<gene>
    <name evidence="12" type="ORF">RO3G_04367</name>
</gene>
<keyword evidence="5" id="KW-0418">Kinase</keyword>
<comment type="catalytic activity">
    <reaction evidence="7">
        <text>L-threonyl-[protein] + ATP = O-phospho-L-threonyl-[protein] + ADP + H(+)</text>
        <dbReference type="Rhea" id="RHEA:46608"/>
        <dbReference type="Rhea" id="RHEA-COMP:11060"/>
        <dbReference type="Rhea" id="RHEA-COMP:11605"/>
        <dbReference type="ChEBI" id="CHEBI:15378"/>
        <dbReference type="ChEBI" id="CHEBI:30013"/>
        <dbReference type="ChEBI" id="CHEBI:30616"/>
        <dbReference type="ChEBI" id="CHEBI:61977"/>
        <dbReference type="ChEBI" id="CHEBI:456216"/>
        <dbReference type="EC" id="2.7.11.11"/>
    </reaction>
</comment>
<evidence type="ECO:0000256" key="6">
    <source>
        <dbReference type="ARBA" id="ARBA00022840"/>
    </source>
</evidence>
<dbReference type="FunFam" id="3.30.200.20:FF:000005">
    <property type="entry name" value="cAMP-dependent protein kinase catalytic subunit"/>
    <property type="match status" value="1"/>
</dbReference>
<evidence type="ECO:0000256" key="5">
    <source>
        <dbReference type="ARBA" id="ARBA00022777"/>
    </source>
</evidence>
<dbReference type="EMBL" id="CH476734">
    <property type="protein sequence ID" value="EIE79662.1"/>
    <property type="molecule type" value="Genomic_DNA"/>
</dbReference>
<dbReference type="InParanoid" id="I1BTY2"/>
<evidence type="ECO:0000256" key="2">
    <source>
        <dbReference type="ARBA" id="ARBA00022527"/>
    </source>
</evidence>
<organism evidence="12 13">
    <name type="scientific">Rhizopus delemar (strain RA 99-880 / ATCC MYA-4621 / FGSC 9543 / NRRL 43880)</name>
    <name type="common">Mucormycosis agent</name>
    <name type="synonym">Rhizopus arrhizus var. delemar</name>
    <dbReference type="NCBI Taxonomy" id="246409"/>
    <lineage>
        <taxon>Eukaryota</taxon>
        <taxon>Fungi</taxon>
        <taxon>Fungi incertae sedis</taxon>
        <taxon>Mucoromycota</taxon>
        <taxon>Mucoromycotina</taxon>
        <taxon>Mucoromycetes</taxon>
        <taxon>Mucorales</taxon>
        <taxon>Mucorineae</taxon>
        <taxon>Rhizopodaceae</taxon>
        <taxon>Rhizopus</taxon>
    </lineage>
</organism>
<dbReference type="RefSeq" id="XP_067515058.1">
    <property type="nucleotide sequence ID" value="XM_067658957.1"/>
</dbReference>
<evidence type="ECO:0000256" key="1">
    <source>
        <dbReference type="ARBA" id="ARBA00012444"/>
    </source>
</evidence>
<dbReference type="SUPFAM" id="SSF56112">
    <property type="entry name" value="Protein kinase-like (PK-like)"/>
    <property type="match status" value="1"/>
</dbReference>
<evidence type="ECO:0000256" key="4">
    <source>
        <dbReference type="ARBA" id="ARBA00022741"/>
    </source>
</evidence>
<dbReference type="InterPro" id="IPR011009">
    <property type="entry name" value="Kinase-like_dom_sf"/>
</dbReference>
<dbReference type="SMART" id="SM00220">
    <property type="entry name" value="S_TKc"/>
    <property type="match status" value="1"/>
</dbReference>
<protein>
    <recommendedName>
        <fullName evidence="1">cAMP-dependent protein kinase</fullName>
        <ecNumber evidence="1">2.7.11.11</ecNumber>
    </recommendedName>
</protein>
<dbReference type="STRING" id="246409.I1BTY2"/>
<dbReference type="GO" id="GO:0005952">
    <property type="term" value="C:cAMP-dependent protein kinase complex"/>
    <property type="evidence" value="ECO:0007669"/>
    <property type="project" value="TreeGrafter"/>
</dbReference>
<evidence type="ECO:0000256" key="9">
    <source>
        <dbReference type="PROSITE-ProRule" id="PRU10141"/>
    </source>
</evidence>
<accession>I1BTY2</accession>
<reference evidence="12 13" key="1">
    <citation type="journal article" date="2009" name="PLoS Genet.">
        <title>Genomic analysis of the basal lineage fungus Rhizopus oryzae reveals a whole-genome duplication.</title>
        <authorList>
            <person name="Ma L.-J."/>
            <person name="Ibrahim A.S."/>
            <person name="Skory C."/>
            <person name="Grabherr M.G."/>
            <person name="Burger G."/>
            <person name="Butler M."/>
            <person name="Elias M."/>
            <person name="Idnurm A."/>
            <person name="Lang B.F."/>
            <person name="Sone T."/>
            <person name="Abe A."/>
            <person name="Calvo S.E."/>
            <person name="Corrochano L.M."/>
            <person name="Engels R."/>
            <person name="Fu J."/>
            <person name="Hansberg W."/>
            <person name="Kim J.-M."/>
            <person name="Kodira C.D."/>
            <person name="Koehrsen M.J."/>
            <person name="Liu B."/>
            <person name="Miranda-Saavedra D."/>
            <person name="O'Leary S."/>
            <person name="Ortiz-Castellanos L."/>
            <person name="Poulter R."/>
            <person name="Rodriguez-Romero J."/>
            <person name="Ruiz-Herrera J."/>
            <person name="Shen Y.-Q."/>
            <person name="Zeng Q."/>
            <person name="Galagan J."/>
            <person name="Birren B.W."/>
            <person name="Cuomo C.A."/>
            <person name="Wickes B.L."/>
        </authorList>
    </citation>
    <scope>NUCLEOTIDE SEQUENCE [LARGE SCALE GENOMIC DNA]</scope>
    <source>
        <strain evidence="13">RA 99-880 / ATCC MYA-4621 / FGSC 9543 / NRRL 43880</strain>
    </source>
</reference>
<name>I1BTY2_RHIO9</name>
<dbReference type="CDD" id="cd05580">
    <property type="entry name" value="STKc_PKA_like"/>
    <property type="match status" value="1"/>
</dbReference>
<dbReference type="eggNOG" id="KOG0616">
    <property type="taxonomic scope" value="Eukaryota"/>
</dbReference>
<evidence type="ECO:0000256" key="8">
    <source>
        <dbReference type="ARBA" id="ARBA00047454"/>
    </source>
</evidence>
<dbReference type="GeneID" id="93611338"/>
<dbReference type="InterPro" id="IPR008271">
    <property type="entry name" value="Ser/Thr_kinase_AS"/>
</dbReference>
<keyword evidence="2 10" id="KW-0723">Serine/threonine-protein kinase</keyword>
<dbReference type="GO" id="GO:0005524">
    <property type="term" value="F:ATP binding"/>
    <property type="evidence" value="ECO:0007669"/>
    <property type="project" value="UniProtKB-UniRule"/>
</dbReference>
<keyword evidence="3" id="KW-0808">Transferase</keyword>
<dbReference type="GO" id="GO:0004691">
    <property type="term" value="F:cAMP-dependent protein kinase activity"/>
    <property type="evidence" value="ECO:0007669"/>
    <property type="project" value="UniProtKB-EC"/>
</dbReference>
<dbReference type="InterPro" id="IPR017441">
    <property type="entry name" value="Protein_kinase_ATP_BS"/>
</dbReference>
<comment type="similarity">
    <text evidence="10">Belongs to the protein kinase superfamily.</text>
</comment>
<evidence type="ECO:0000256" key="7">
    <source>
        <dbReference type="ARBA" id="ARBA00047292"/>
    </source>
</evidence>
<evidence type="ECO:0000256" key="10">
    <source>
        <dbReference type="RuleBase" id="RU000304"/>
    </source>
</evidence>
<dbReference type="OMA" id="CFDDYPE"/>
<dbReference type="GO" id="GO:0005829">
    <property type="term" value="C:cytosol"/>
    <property type="evidence" value="ECO:0007669"/>
    <property type="project" value="TreeGrafter"/>
</dbReference>
<feature type="domain" description="Protein kinase" evidence="11">
    <location>
        <begin position="78"/>
        <end position="328"/>
    </location>
</feature>
<dbReference type="FunFam" id="1.10.510.10:FF:000005">
    <property type="entry name" value="cAMP-dependent protein kinase catalytic subunit alpha"/>
    <property type="match status" value="1"/>
</dbReference>
<dbReference type="EC" id="2.7.11.11" evidence="1"/>
<dbReference type="Gene3D" id="1.10.510.10">
    <property type="entry name" value="Transferase(Phosphotransferase) domain 1"/>
    <property type="match status" value="1"/>
</dbReference>
<dbReference type="VEuPathDB" id="FungiDB:RO3G_04367"/>
<dbReference type="PANTHER" id="PTHR24353:SF37">
    <property type="entry name" value="CAMP-DEPENDENT PROTEIN KINASE CATALYTIC SUBUNIT PRKX"/>
    <property type="match status" value="1"/>
</dbReference>
<evidence type="ECO:0000259" key="11">
    <source>
        <dbReference type="PROSITE" id="PS50011"/>
    </source>
</evidence>
<keyword evidence="4 9" id="KW-0547">Nucleotide-binding</keyword>
<dbReference type="AlphaFoldDB" id="I1BTY2"/>
<dbReference type="PROSITE" id="PS50011">
    <property type="entry name" value="PROTEIN_KINASE_DOM"/>
    <property type="match status" value="1"/>
</dbReference>
<dbReference type="PANTHER" id="PTHR24353">
    <property type="entry name" value="CYCLIC NUCLEOTIDE-DEPENDENT PROTEIN KINASE"/>
    <property type="match status" value="1"/>
</dbReference>
<dbReference type="InterPro" id="IPR000719">
    <property type="entry name" value="Prot_kinase_dom"/>
</dbReference>